<dbReference type="AlphaFoldDB" id="A0A1I7T0S5"/>
<proteinExistence type="predicted"/>
<feature type="signal peptide" evidence="1">
    <location>
        <begin position="1"/>
        <end position="20"/>
    </location>
</feature>
<dbReference type="Proteomes" id="UP000095282">
    <property type="component" value="Unplaced"/>
</dbReference>
<dbReference type="WBParaSite" id="Csp11.Scaffold450.g1301.t1">
    <property type="protein sequence ID" value="Csp11.Scaffold450.g1301.t1"/>
    <property type="gene ID" value="Csp11.Scaffold450.g1301"/>
</dbReference>
<sequence length="98" mass="11336">MLVLIGWVTLFFVQFILVDCRYLKEGLQVNPDLLTDTKEEMAPDDLYDEPLFADAQAFDRTEETGDELFLKVRPKTVDLAPSESDYEDEVNNSEEDLR</sequence>
<evidence type="ECO:0000256" key="1">
    <source>
        <dbReference type="SAM" id="SignalP"/>
    </source>
</evidence>
<dbReference type="eggNOG" id="ENOG502TJ4E">
    <property type="taxonomic scope" value="Eukaryota"/>
</dbReference>
<keyword evidence="1" id="KW-0732">Signal</keyword>
<name>A0A1I7T0S5_9PELO</name>
<reference evidence="3" key="1">
    <citation type="submission" date="2016-11" db="UniProtKB">
        <authorList>
            <consortium name="WormBaseParasite"/>
        </authorList>
    </citation>
    <scope>IDENTIFICATION</scope>
</reference>
<feature type="chain" id="PRO_5009306913" evidence="1">
    <location>
        <begin position="21"/>
        <end position="98"/>
    </location>
</feature>
<accession>A0A1I7T0S5</accession>
<evidence type="ECO:0000313" key="3">
    <source>
        <dbReference type="WBParaSite" id="Csp11.Scaffold450.g1301.t1"/>
    </source>
</evidence>
<keyword evidence="2" id="KW-1185">Reference proteome</keyword>
<evidence type="ECO:0000313" key="2">
    <source>
        <dbReference type="Proteomes" id="UP000095282"/>
    </source>
</evidence>
<protein>
    <submittedName>
        <fullName evidence="3">Calsyntenin-1-like</fullName>
    </submittedName>
</protein>
<organism evidence="2 3">
    <name type="scientific">Caenorhabditis tropicalis</name>
    <dbReference type="NCBI Taxonomy" id="1561998"/>
    <lineage>
        <taxon>Eukaryota</taxon>
        <taxon>Metazoa</taxon>
        <taxon>Ecdysozoa</taxon>
        <taxon>Nematoda</taxon>
        <taxon>Chromadorea</taxon>
        <taxon>Rhabditida</taxon>
        <taxon>Rhabditina</taxon>
        <taxon>Rhabditomorpha</taxon>
        <taxon>Rhabditoidea</taxon>
        <taxon>Rhabditidae</taxon>
        <taxon>Peloderinae</taxon>
        <taxon>Caenorhabditis</taxon>
    </lineage>
</organism>